<comment type="catalytic activity">
    <reaction evidence="5">
        <text>D-xylose + NADP(+) = D-xylono-1,5-lactone + NADPH + H(+)</text>
        <dbReference type="Rhea" id="RHEA:22000"/>
        <dbReference type="ChEBI" id="CHEBI:15378"/>
        <dbReference type="ChEBI" id="CHEBI:15867"/>
        <dbReference type="ChEBI" id="CHEBI:53455"/>
        <dbReference type="ChEBI" id="CHEBI:57783"/>
        <dbReference type="ChEBI" id="CHEBI:58349"/>
        <dbReference type="EC" id="1.1.1.179"/>
    </reaction>
</comment>
<dbReference type="GO" id="GO:0000166">
    <property type="term" value="F:nucleotide binding"/>
    <property type="evidence" value="ECO:0007669"/>
    <property type="project" value="InterPro"/>
</dbReference>
<dbReference type="Gene3D" id="3.30.360.10">
    <property type="entry name" value="Dihydrodipicolinate Reductase, domain 2"/>
    <property type="match status" value="1"/>
</dbReference>
<feature type="domain" description="Gfo/Idh/MocA-like oxidoreductase N-terminal" evidence="6">
    <location>
        <begin position="9"/>
        <end position="136"/>
    </location>
</feature>
<dbReference type="Pfam" id="PF22725">
    <property type="entry name" value="GFO_IDH_MocA_C3"/>
    <property type="match status" value="1"/>
</dbReference>
<evidence type="ECO:0000256" key="3">
    <source>
        <dbReference type="ARBA" id="ARBA00038984"/>
    </source>
</evidence>
<keyword evidence="2" id="KW-0560">Oxidoreductase</keyword>
<dbReference type="EMBL" id="MNAD01001313">
    <property type="protein sequence ID" value="OJT06383.1"/>
    <property type="molecule type" value="Genomic_DNA"/>
</dbReference>
<evidence type="ECO:0000256" key="1">
    <source>
        <dbReference type="ARBA" id="ARBA00010928"/>
    </source>
</evidence>
<dbReference type="OrthoDB" id="2129491at2759"/>
<dbReference type="SUPFAM" id="SSF55347">
    <property type="entry name" value="Glyceraldehyde-3-phosphate dehydrogenase-like, C-terminal domain"/>
    <property type="match status" value="1"/>
</dbReference>
<evidence type="ECO:0000256" key="5">
    <source>
        <dbReference type="ARBA" id="ARBA00049233"/>
    </source>
</evidence>
<dbReference type="Proteomes" id="UP000184267">
    <property type="component" value="Unassembled WGS sequence"/>
</dbReference>
<dbReference type="InterPro" id="IPR036291">
    <property type="entry name" value="NAD(P)-bd_dom_sf"/>
</dbReference>
<comment type="similarity">
    <text evidence="1">Belongs to the Gfo/Idh/MocA family.</text>
</comment>
<dbReference type="InterPro" id="IPR050984">
    <property type="entry name" value="Gfo/Idh/MocA_domain"/>
</dbReference>
<dbReference type="OMA" id="WHFEADE"/>
<evidence type="ECO:0000313" key="9">
    <source>
        <dbReference type="Proteomes" id="UP000184267"/>
    </source>
</evidence>
<evidence type="ECO:0000256" key="4">
    <source>
        <dbReference type="ARBA" id="ARBA00042988"/>
    </source>
</evidence>
<dbReference type="InterPro" id="IPR055170">
    <property type="entry name" value="GFO_IDH_MocA-like_dom"/>
</dbReference>
<feature type="domain" description="GFO/IDH/MocA-like oxidoreductase" evidence="7">
    <location>
        <begin position="148"/>
        <end position="273"/>
    </location>
</feature>
<gene>
    <name evidence="8" type="ORF">TRAPUB_2757</name>
</gene>
<dbReference type="PANTHER" id="PTHR22604:SF105">
    <property type="entry name" value="TRANS-1,2-DIHYDROBENZENE-1,2-DIOL DEHYDROGENASE"/>
    <property type="match status" value="1"/>
</dbReference>
<evidence type="ECO:0000313" key="8">
    <source>
        <dbReference type="EMBL" id="OJT06383.1"/>
    </source>
</evidence>
<evidence type="ECO:0000256" key="2">
    <source>
        <dbReference type="ARBA" id="ARBA00023002"/>
    </source>
</evidence>
<evidence type="ECO:0000259" key="7">
    <source>
        <dbReference type="Pfam" id="PF22725"/>
    </source>
</evidence>
<comment type="caution">
    <text evidence="8">The sequence shown here is derived from an EMBL/GenBank/DDBJ whole genome shotgun (WGS) entry which is preliminary data.</text>
</comment>
<reference evidence="8 9" key="1">
    <citation type="submission" date="2016-10" db="EMBL/GenBank/DDBJ databases">
        <title>Genome sequence of the basidiomycete white-rot fungus Trametes pubescens.</title>
        <authorList>
            <person name="Makela M.R."/>
            <person name="Granchi Z."/>
            <person name="Peng M."/>
            <person name="De Vries R.P."/>
            <person name="Grigoriev I."/>
            <person name="Riley R."/>
            <person name="Hilden K."/>
        </authorList>
    </citation>
    <scope>NUCLEOTIDE SEQUENCE [LARGE SCALE GENOMIC DNA]</scope>
    <source>
        <strain evidence="8 9">FBCC735</strain>
    </source>
</reference>
<dbReference type="Gene3D" id="3.40.50.720">
    <property type="entry name" value="NAD(P)-binding Rossmann-like Domain"/>
    <property type="match status" value="1"/>
</dbReference>
<dbReference type="AlphaFoldDB" id="A0A1M2VFT1"/>
<dbReference type="PANTHER" id="PTHR22604">
    <property type="entry name" value="OXIDOREDUCTASES"/>
    <property type="match status" value="1"/>
</dbReference>
<dbReference type="InterPro" id="IPR000683">
    <property type="entry name" value="Gfo/Idh/MocA-like_OxRdtase_N"/>
</dbReference>
<proteinExistence type="inferred from homology"/>
<organism evidence="8 9">
    <name type="scientific">Trametes pubescens</name>
    <name type="common">White-rot fungus</name>
    <dbReference type="NCBI Taxonomy" id="154538"/>
    <lineage>
        <taxon>Eukaryota</taxon>
        <taxon>Fungi</taxon>
        <taxon>Dikarya</taxon>
        <taxon>Basidiomycota</taxon>
        <taxon>Agaricomycotina</taxon>
        <taxon>Agaricomycetes</taxon>
        <taxon>Polyporales</taxon>
        <taxon>Polyporaceae</taxon>
        <taxon>Trametes</taxon>
    </lineage>
</organism>
<dbReference type="Pfam" id="PF01408">
    <property type="entry name" value="GFO_IDH_MocA"/>
    <property type="match status" value="1"/>
</dbReference>
<name>A0A1M2VFT1_TRAPU</name>
<accession>A0A1M2VFT1</accession>
<dbReference type="SUPFAM" id="SSF51735">
    <property type="entry name" value="NAD(P)-binding Rossmann-fold domains"/>
    <property type="match status" value="1"/>
</dbReference>
<sequence length="371" mass="41231">MAANPYVLKWGIVSTGWIAQQFVKDLLEDPASRNVTDVAHKIVAVGSRTVESAQKFVTQYAPKEKDIKTYASYTEVFADPNVNAVYIGTPHTLHYENALEALNAGKHVLCEKATTSNAAELKVLLALAKEKKLFFMEALWTRFHPLTLELKRIAEEGTLGDPVVVHADLSADFDIEKLPLTHRMLDPKLGGGALLDLGPYPLFWAMLSLYEHPSNKNARPTSITGSMVTTPITGVDASTSFTVNFTEHLRAQAVLSCSMTVPTAPFGATIRYKNGNIIVKPPIFRSPSFTVQYYDKPGGEVVREETKTFKYVGGGWHFEADEVARCLRDGKLESDSWGHEKSIIVMEIFDEVRRQGKYILPEGVEKVDRVQ</sequence>
<dbReference type="EC" id="1.1.1.179" evidence="3"/>
<protein>
    <recommendedName>
        <fullName evidence="3">D-xylose 1-dehydrogenase (NADP(+), D-xylono-1,5-lactone-forming)</fullName>
        <ecNumber evidence="3">1.1.1.179</ecNumber>
    </recommendedName>
    <alternativeName>
        <fullName evidence="4">D-xylose-NADP dehydrogenase</fullName>
    </alternativeName>
</protein>
<keyword evidence="9" id="KW-1185">Reference proteome</keyword>
<dbReference type="GO" id="GO:0047837">
    <property type="term" value="F:D-xylose 1-dehydrogenase (NADP+) activity"/>
    <property type="evidence" value="ECO:0007669"/>
    <property type="project" value="UniProtKB-EC"/>
</dbReference>
<dbReference type="STRING" id="154538.A0A1M2VFT1"/>
<evidence type="ECO:0000259" key="6">
    <source>
        <dbReference type="Pfam" id="PF01408"/>
    </source>
</evidence>